<keyword evidence="2 5" id="KW-0238">DNA-binding</keyword>
<protein>
    <submittedName>
        <fullName evidence="5">DNA-binding transcriptional ArsR family regulator</fullName>
    </submittedName>
</protein>
<sequence length="106" mass="12520">MENSKHNLEESINLKFFLTLFEPVRFELVKHLADGKERSIKEIAENFPQDRSVISRHLEQLQTQGIVVKEKRSRHTFYTLDCELITQHVEKTAKSLRDLMNIHTTD</sequence>
<dbReference type="InterPro" id="IPR036390">
    <property type="entry name" value="WH_DNA-bd_sf"/>
</dbReference>
<evidence type="ECO:0000259" key="4">
    <source>
        <dbReference type="PROSITE" id="PS50987"/>
    </source>
</evidence>
<name>A0A840EHM1_9FLAO</name>
<dbReference type="InterPro" id="IPR001845">
    <property type="entry name" value="HTH_ArsR_DNA-bd_dom"/>
</dbReference>
<dbReference type="CDD" id="cd00090">
    <property type="entry name" value="HTH_ARSR"/>
    <property type="match status" value="1"/>
</dbReference>
<keyword evidence="6" id="KW-1185">Reference proteome</keyword>
<dbReference type="PANTHER" id="PTHR33154">
    <property type="entry name" value="TRANSCRIPTIONAL REGULATOR, ARSR FAMILY"/>
    <property type="match status" value="1"/>
</dbReference>
<dbReference type="Proteomes" id="UP000553034">
    <property type="component" value="Unassembled WGS sequence"/>
</dbReference>
<dbReference type="SUPFAM" id="SSF46785">
    <property type="entry name" value="Winged helix' DNA-binding domain"/>
    <property type="match status" value="1"/>
</dbReference>
<dbReference type="SMART" id="SM00418">
    <property type="entry name" value="HTH_ARSR"/>
    <property type="match status" value="1"/>
</dbReference>
<dbReference type="PRINTS" id="PR00778">
    <property type="entry name" value="HTHARSR"/>
</dbReference>
<dbReference type="PANTHER" id="PTHR33154:SF33">
    <property type="entry name" value="TRANSCRIPTIONAL REPRESSOR SDPR"/>
    <property type="match status" value="1"/>
</dbReference>
<feature type="domain" description="HTH arsR-type" evidence="4">
    <location>
        <begin position="5"/>
        <end position="100"/>
    </location>
</feature>
<dbReference type="RefSeq" id="WP_183475568.1">
    <property type="nucleotide sequence ID" value="NZ_JACIFO010000001.1"/>
</dbReference>
<proteinExistence type="predicted"/>
<dbReference type="InterPro" id="IPR011991">
    <property type="entry name" value="ArsR-like_HTH"/>
</dbReference>
<keyword evidence="1" id="KW-0805">Transcription regulation</keyword>
<evidence type="ECO:0000256" key="3">
    <source>
        <dbReference type="ARBA" id="ARBA00023163"/>
    </source>
</evidence>
<keyword evidence="3" id="KW-0804">Transcription</keyword>
<evidence type="ECO:0000256" key="2">
    <source>
        <dbReference type="ARBA" id="ARBA00023125"/>
    </source>
</evidence>
<evidence type="ECO:0000313" key="6">
    <source>
        <dbReference type="Proteomes" id="UP000553034"/>
    </source>
</evidence>
<dbReference type="InterPro" id="IPR036388">
    <property type="entry name" value="WH-like_DNA-bd_sf"/>
</dbReference>
<evidence type="ECO:0000256" key="1">
    <source>
        <dbReference type="ARBA" id="ARBA00023015"/>
    </source>
</evidence>
<gene>
    <name evidence="5" type="ORF">GGR32_000191</name>
</gene>
<evidence type="ECO:0000313" key="5">
    <source>
        <dbReference type="EMBL" id="MBB4117919.1"/>
    </source>
</evidence>
<dbReference type="GO" id="GO:0003700">
    <property type="term" value="F:DNA-binding transcription factor activity"/>
    <property type="evidence" value="ECO:0007669"/>
    <property type="project" value="InterPro"/>
</dbReference>
<dbReference type="Gene3D" id="1.10.10.10">
    <property type="entry name" value="Winged helix-like DNA-binding domain superfamily/Winged helix DNA-binding domain"/>
    <property type="match status" value="1"/>
</dbReference>
<dbReference type="GO" id="GO:0003677">
    <property type="term" value="F:DNA binding"/>
    <property type="evidence" value="ECO:0007669"/>
    <property type="project" value="UniProtKB-KW"/>
</dbReference>
<accession>A0A840EHM1</accession>
<dbReference type="AlphaFoldDB" id="A0A840EHM1"/>
<dbReference type="Pfam" id="PF01022">
    <property type="entry name" value="HTH_5"/>
    <property type="match status" value="1"/>
</dbReference>
<dbReference type="InterPro" id="IPR051081">
    <property type="entry name" value="HTH_MetalResp_TranReg"/>
</dbReference>
<organism evidence="5 6">
    <name type="scientific">Mesonia hippocampi</name>
    <dbReference type="NCBI Taxonomy" id="1628250"/>
    <lineage>
        <taxon>Bacteria</taxon>
        <taxon>Pseudomonadati</taxon>
        <taxon>Bacteroidota</taxon>
        <taxon>Flavobacteriia</taxon>
        <taxon>Flavobacteriales</taxon>
        <taxon>Flavobacteriaceae</taxon>
        <taxon>Mesonia</taxon>
    </lineage>
</organism>
<comment type="caution">
    <text evidence="5">The sequence shown here is derived from an EMBL/GenBank/DDBJ whole genome shotgun (WGS) entry which is preliminary data.</text>
</comment>
<dbReference type="PROSITE" id="PS50987">
    <property type="entry name" value="HTH_ARSR_2"/>
    <property type="match status" value="1"/>
</dbReference>
<dbReference type="EMBL" id="JACIFO010000001">
    <property type="protein sequence ID" value="MBB4117919.1"/>
    <property type="molecule type" value="Genomic_DNA"/>
</dbReference>
<reference evidence="5 6" key="1">
    <citation type="submission" date="2020-08" db="EMBL/GenBank/DDBJ databases">
        <title>Genomic Encyclopedia of Type Strains, Phase IV (KMG-IV): sequencing the most valuable type-strain genomes for metagenomic binning, comparative biology and taxonomic classification.</title>
        <authorList>
            <person name="Goeker M."/>
        </authorList>
    </citation>
    <scope>NUCLEOTIDE SEQUENCE [LARGE SCALE GENOMIC DNA]</scope>
    <source>
        <strain evidence="5 6">DSM 29568</strain>
    </source>
</reference>